<evidence type="ECO:0000256" key="1">
    <source>
        <dbReference type="SAM" id="Phobius"/>
    </source>
</evidence>
<feature type="transmembrane region" description="Helical" evidence="1">
    <location>
        <begin position="178"/>
        <end position="197"/>
    </location>
</feature>
<gene>
    <name evidence="2" type="primary">spmA</name>
    <name evidence="2" type="ORF">RILFYP67_00902</name>
</gene>
<proteinExistence type="predicted"/>
<reference evidence="2" key="1">
    <citation type="submission" date="2019-11" db="EMBL/GenBank/DDBJ databases">
        <authorList>
            <person name="Feng L."/>
        </authorList>
    </citation>
    <scope>NUCLEOTIDE SEQUENCE</scope>
    <source>
        <strain evidence="2">RintestinalisLFYP67</strain>
    </source>
</reference>
<accession>A0A6N3BNI6</accession>
<keyword evidence="1" id="KW-0472">Membrane</keyword>
<keyword evidence="1" id="KW-0812">Transmembrane</keyword>
<organism evidence="2">
    <name type="scientific">Roseburia intestinalis</name>
    <dbReference type="NCBI Taxonomy" id="166486"/>
    <lineage>
        <taxon>Bacteria</taxon>
        <taxon>Bacillati</taxon>
        <taxon>Bacillota</taxon>
        <taxon>Clostridia</taxon>
        <taxon>Lachnospirales</taxon>
        <taxon>Lachnospiraceae</taxon>
        <taxon>Roseburia</taxon>
    </lineage>
</organism>
<dbReference type="AlphaFoldDB" id="A0A6N3BNI6"/>
<evidence type="ECO:0000313" key="2">
    <source>
        <dbReference type="EMBL" id="VYU03491.1"/>
    </source>
</evidence>
<dbReference type="EMBL" id="CACRUM010000040">
    <property type="protein sequence ID" value="VYU03491.1"/>
    <property type="molecule type" value="Genomic_DNA"/>
</dbReference>
<dbReference type="RefSeq" id="WP_022111888.1">
    <property type="nucleotide sequence ID" value="NZ_CACRUM010000040.1"/>
</dbReference>
<feature type="transmembrane region" description="Helical" evidence="1">
    <location>
        <begin position="36"/>
        <end position="53"/>
    </location>
</feature>
<keyword evidence="1" id="KW-1133">Transmembrane helix</keyword>
<protein>
    <submittedName>
        <fullName evidence="2">Spore maturation protein A</fullName>
    </submittedName>
</protein>
<name>A0A6N3BNI6_9FIRM</name>
<sequence>MNYLWAFMILTGVVFAAFHGTLPAVTQAALDSAKEAVTLCITMMGVMSFWVGLMKIAEKTGIIAGLSRRLAPVLHFLFPDIPKDHPANKYIATNMIANIFGLGWAATPAGLKAMEALAELEKERGKKAFSDGTVKKGERTASSEMCDFLIINISSLQIIPVNIIAYRSQYGSVNPAQIVGPALIATTCSTLTAIIFCKIRQNIYKI</sequence>
<feature type="transmembrane region" description="Helical" evidence="1">
    <location>
        <begin position="145"/>
        <end position="166"/>
    </location>
</feature>